<keyword evidence="2" id="KW-1185">Reference proteome</keyword>
<reference evidence="2" key="1">
    <citation type="submission" date="2015-01" db="EMBL/GenBank/DDBJ databases">
        <authorList>
            <person name="Manzoor Shahid"/>
            <person name="Zubair Saima"/>
        </authorList>
    </citation>
    <scope>NUCLEOTIDE SEQUENCE [LARGE SCALE GENOMIC DNA]</scope>
    <source>
        <strain evidence="2">Sp3</strain>
    </source>
</reference>
<organism evidence="1 2">
    <name type="scientific">Syntrophaceticus schinkii</name>
    <dbReference type="NCBI Taxonomy" id="499207"/>
    <lineage>
        <taxon>Bacteria</taxon>
        <taxon>Bacillati</taxon>
        <taxon>Bacillota</taxon>
        <taxon>Clostridia</taxon>
        <taxon>Thermoanaerobacterales</taxon>
        <taxon>Thermoanaerobacterales Family III. Incertae Sedis</taxon>
        <taxon>Syntrophaceticus</taxon>
    </lineage>
</organism>
<gene>
    <name evidence="1" type="ORF">SSCH_380031</name>
</gene>
<dbReference type="AlphaFoldDB" id="A0A0B7MLS7"/>
<dbReference type="Proteomes" id="UP000046155">
    <property type="component" value="Unassembled WGS sequence"/>
</dbReference>
<evidence type="ECO:0008006" key="3">
    <source>
        <dbReference type="Google" id="ProtNLM"/>
    </source>
</evidence>
<name>A0A0B7MLS7_9FIRM</name>
<proteinExistence type="predicted"/>
<sequence>MVICKESWEEIELVTCRGVTKTTRYAWISSDPIKKTNIHARSNLIARKRWLQENTILKEKHQGYHYEHIFSHNWNAMKGYHYLMHIGRMLNEMVLHSVCLTEHAKKVGFRRLIEKFRKNMIYNSLDTKRIRKLMKSPGQLRLVQDDDWKIRPTAA</sequence>
<dbReference type="EMBL" id="CDRZ01000234">
    <property type="protein sequence ID" value="CEO89158.1"/>
    <property type="molecule type" value="Genomic_DNA"/>
</dbReference>
<accession>A0A0B7MLS7</accession>
<protein>
    <recommendedName>
        <fullName evidence="3">Transposase</fullName>
    </recommendedName>
</protein>
<evidence type="ECO:0000313" key="1">
    <source>
        <dbReference type="EMBL" id="CEO89158.1"/>
    </source>
</evidence>
<evidence type="ECO:0000313" key="2">
    <source>
        <dbReference type="Proteomes" id="UP000046155"/>
    </source>
</evidence>